<dbReference type="InterPro" id="IPR004155">
    <property type="entry name" value="PBS_lyase_HEAT"/>
</dbReference>
<reference evidence="4" key="1">
    <citation type="submission" date="2015-07" db="EMBL/GenBank/DDBJ databases">
        <authorList>
            <person name="Ju K.-S."/>
            <person name="Doroghazi J.R."/>
            <person name="Metcalf W.W."/>
        </authorList>
    </citation>
    <scope>NUCLEOTIDE SEQUENCE [LARGE SCALE GENOMIC DNA]</scope>
    <source>
        <strain evidence="4">NRRL 2290</strain>
    </source>
</reference>
<dbReference type="InterPro" id="IPR000157">
    <property type="entry name" value="TIR_dom"/>
</dbReference>
<dbReference type="STRING" id="67356.AQJ84_26505"/>
<dbReference type="SUPFAM" id="SSF48371">
    <property type="entry name" value="ARM repeat"/>
    <property type="match status" value="2"/>
</dbReference>
<proteinExistence type="predicted"/>
<evidence type="ECO:0000313" key="3">
    <source>
        <dbReference type="EMBL" id="KOG31396.1"/>
    </source>
</evidence>
<comment type="caution">
    <text evidence="3">The sequence shown here is derived from an EMBL/GenBank/DDBJ whole genome shotgun (WGS) entry which is preliminary data.</text>
</comment>
<dbReference type="eggNOG" id="COG1413">
    <property type="taxonomic scope" value="Bacteria"/>
</dbReference>
<dbReference type="PATRIC" id="fig|67356.5.peg.6642"/>
<dbReference type="InterPro" id="IPR000225">
    <property type="entry name" value="Armadillo"/>
</dbReference>
<evidence type="ECO:0000259" key="2">
    <source>
        <dbReference type="PROSITE" id="PS50104"/>
    </source>
</evidence>
<comment type="function">
    <text evidence="1">Catalyzes the hydroxylation of the N(6)-(4-aminobutyl)-L-lysine intermediate produced by deoxyhypusine synthase/DHPS on a critical lysine of the eukaryotic translation initiation factor 5A/eIF-5A. This is the second step of the post-translational modification of that lysine into an unusual amino acid residue named hypusine. Hypusination is unique to mature eIF-5A factor and is essential for its function.</text>
</comment>
<dbReference type="OrthoDB" id="4066549at2"/>
<dbReference type="GO" id="GO:0016491">
    <property type="term" value="F:oxidoreductase activity"/>
    <property type="evidence" value="ECO:0007669"/>
    <property type="project" value="TreeGrafter"/>
</dbReference>
<gene>
    <name evidence="3" type="ORF">ADK37_31015</name>
</gene>
<dbReference type="PROSITE" id="PS50077">
    <property type="entry name" value="HEAT_REPEAT"/>
    <property type="match status" value="1"/>
</dbReference>
<keyword evidence="4" id="KW-1185">Reference proteome</keyword>
<dbReference type="Proteomes" id="UP000037251">
    <property type="component" value="Unassembled WGS sequence"/>
</dbReference>
<dbReference type="Gene3D" id="1.25.10.10">
    <property type="entry name" value="Leucine-rich Repeat Variant"/>
    <property type="match status" value="3"/>
</dbReference>
<dbReference type="InterPro" id="IPR011989">
    <property type="entry name" value="ARM-like"/>
</dbReference>
<dbReference type="RefSeq" id="WP_030040718.1">
    <property type="nucleotide sequence ID" value="NZ_KL575601.1"/>
</dbReference>
<evidence type="ECO:0000313" key="4">
    <source>
        <dbReference type="Proteomes" id="UP000037251"/>
    </source>
</evidence>
<dbReference type="SMART" id="SM00185">
    <property type="entry name" value="ARM"/>
    <property type="match status" value="3"/>
</dbReference>
<sequence length="494" mass="53051">MNRTFLSYVGENRTTVVRLARTLRAFEVDVWLDRDRLAPGVRWATAIREAIARGDFFIACFSREYHERSRSYMNEELVLAIDELRCRTTSRAWFIPVLLNECEVPDRDIGAGETLRSLQWVNLYEDWDRGIDRILAVVAPAHAKLHAAQRQLASGSARERIRAADDLAAMGSLARPAVPALTDVLSDSNETVRAAAADALGNIGAALDETIAQLLRVMRRGDYYDSRHAAGALAKLGSPALSALREAATYPGYGVAHSAREALAGVRDPAAVPVLLQEARDGSLPAVDGLGGIGGPAAAAVPFLVEMARHPDAVRQWHAIEALGKIGDAAAVPALAERLSAPNARTRWEAVAALGRIGAPSTPALVAPALADPDGTVRSTAVQTLDWTRFPGDTLATLARLLHDTDLVVRMYSAQALGTLADVRAVSLLVDALDDDPNVVRAAALSLGSLKADAAVSALVRVLRHEREWVRDAVSEALLQIGSPEAVRAVRSRR</sequence>
<dbReference type="InterPro" id="IPR035897">
    <property type="entry name" value="Toll_tir_struct_dom_sf"/>
</dbReference>
<dbReference type="PANTHER" id="PTHR12697:SF5">
    <property type="entry name" value="DEOXYHYPUSINE HYDROXYLASE"/>
    <property type="match status" value="1"/>
</dbReference>
<dbReference type="InterPro" id="IPR016024">
    <property type="entry name" value="ARM-type_fold"/>
</dbReference>
<dbReference type="Pfam" id="PF13676">
    <property type="entry name" value="TIR_2"/>
    <property type="match status" value="1"/>
</dbReference>
<name>A0A0L8KZY5_9ACTN</name>
<protein>
    <recommendedName>
        <fullName evidence="2">TIR domain-containing protein</fullName>
    </recommendedName>
</protein>
<feature type="domain" description="TIR" evidence="2">
    <location>
        <begin position="1"/>
        <end position="142"/>
    </location>
</feature>
<dbReference type="SMART" id="SM00567">
    <property type="entry name" value="EZ_HEAT"/>
    <property type="match status" value="8"/>
</dbReference>
<dbReference type="SMART" id="SM00255">
    <property type="entry name" value="TIR"/>
    <property type="match status" value="1"/>
</dbReference>
<dbReference type="PANTHER" id="PTHR12697">
    <property type="entry name" value="PBS LYASE HEAT-LIKE PROTEIN"/>
    <property type="match status" value="1"/>
</dbReference>
<dbReference type="SUPFAM" id="SSF52200">
    <property type="entry name" value="Toll/Interleukin receptor TIR domain"/>
    <property type="match status" value="1"/>
</dbReference>
<dbReference type="InterPro" id="IPR021133">
    <property type="entry name" value="HEAT_type_2"/>
</dbReference>
<dbReference type="EMBL" id="LGUS01000197">
    <property type="protein sequence ID" value="KOG31396.1"/>
    <property type="molecule type" value="Genomic_DNA"/>
</dbReference>
<dbReference type="PROSITE" id="PS50104">
    <property type="entry name" value="TIR"/>
    <property type="match status" value="1"/>
</dbReference>
<accession>A0A0L8KZY5</accession>
<evidence type="ECO:0000256" key="1">
    <source>
        <dbReference type="ARBA" id="ARBA00045876"/>
    </source>
</evidence>
<dbReference type="Pfam" id="PF13646">
    <property type="entry name" value="HEAT_2"/>
    <property type="match status" value="3"/>
</dbReference>
<dbReference type="Gene3D" id="3.40.50.10140">
    <property type="entry name" value="Toll/interleukin-1 receptor homology (TIR) domain"/>
    <property type="match status" value="1"/>
</dbReference>
<dbReference type="GO" id="GO:0007165">
    <property type="term" value="P:signal transduction"/>
    <property type="evidence" value="ECO:0007669"/>
    <property type="project" value="InterPro"/>
</dbReference>
<organism evidence="3 4">
    <name type="scientific">Streptomyces resistomycificus</name>
    <dbReference type="NCBI Taxonomy" id="67356"/>
    <lineage>
        <taxon>Bacteria</taxon>
        <taxon>Bacillati</taxon>
        <taxon>Actinomycetota</taxon>
        <taxon>Actinomycetes</taxon>
        <taxon>Kitasatosporales</taxon>
        <taxon>Streptomycetaceae</taxon>
        <taxon>Streptomyces</taxon>
        <taxon>Streptomyces aurantiacus group</taxon>
    </lineage>
</organism>
<dbReference type="AlphaFoldDB" id="A0A0L8KZY5"/>